<reference evidence="2 3" key="1">
    <citation type="submission" date="2020-07" db="EMBL/GenBank/DDBJ databases">
        <title>Comparative genomics of pyrophilous fungi reveals a link between fire events and developmental genes.</title>
        <authorList>
            <consortium name="DOE Joint Genome Institute"/>
            <person name="Steindorff A.S."/>
            <person name="Carver A."/>
            <person name="Calhoun S."/>
            <person name="Stillman K."/>
            <person name="Liu H."/>
            <person name="Lipzen A."/>
            <person name="Pangilinan J."/>
            <person name="Labutti K."/>
            <person name="Bruns T.D."/>
            <person name="Grigoriev I.V."/>
        </authorList>
    </citation>
    <scope>NUCLEOTIDE SEQUENCE [LARGE SCALE GENOMIC DNA]</scope>
    <source>
        <strain evidence="2 3">CBS 144469</strain>
    </source>
</reference>
<evidence type="ECO:0000256" key="1">
    <source>
        <dbReference type="SAM" id="Phobius"/>
    </source>
</evidence>
<sequence length="218" mass="24797">MWRVRMSRYDRDGTALAFFRRIVHVPTSANLPLPLSKQILGEEEVGCSPVSDLYHFLLVAVPRPLYLNPSIRLPGSFPPPTSYYAYPSSNSNSIKSIHPLTKIRMPYSYSTHISILAHLPFHIIVLHRFRAFLVPLFFCYFLLPPTPIPHSSIHPVSHILIPPPPPIIHLHFCLSLSSFIHFFLPTLDALVCVVILQFRYTYFLASLYSVYLCGVAGL</sequence>
<comment type="caution">
    <text evidence="2">The sequence shown here is derived from an EMBL/GenBank/DDBJ whole genome shotgun (WGS) entry which is preliminary data.</text>
</comment>
<dbReference type="EMBL" id="JACGCI010000021">
    <property type="protein sequence ID" value="KAF6757780.1"/>
    <property type="molecule type" value="Genomic_DNA"/>
</dbReference>
<dbReference type="AlphaFoldDB" id="A0A8H6I2U1"/>
<evidence type="ECO:0000313" key="3">
    <source>
        <dbReference type="Proteomes" id="UP000521943"/>
    </source>
</evidence>
<protein>
    <submittedName>
        <fullName evidence="2">Uncharacterized protein</fullName>
    </submittedName>
</protein>
<name>A0A8H6I2U1_9AGAR</name>
<keyword evidence="1" id="KW-1133">Transmembrane helix</keyword>
<keyword evidence="1" id="KW-0812">Transmembrane</keyword>
<gene>
    <name evidence="2" type="ORF">DFP72DRAFT_223996</name>
</gene>
<feature type="transmembrane region" description="Helical" evidence="1">
    <location>
        <begin position="168"/>
        <end position="196"/>
    </location>
</feature>
<proteinExistence type="predicted"/>
<organism evidence="2 3">
    <name type="scientific">Ephemerocybe angulata</name>
    <dbReference type="NCBI Taxonomy" id="980116"/>
    <lineage>
        <taxon>Eukaryota</taxon>
        <taxon>Fungi</taxon>
        <taxon>Dikarya</taxon>
        <taxon>Basidiomycota</taxon>
        <taxon>Agaricomycotina</taxon>
        <taxon>Agaricomycetes</taxon>
        <taxon>Agaricomycetidae</taxon>
        <taxon>Agaricales</taxon>
        <taxon>Agaricineae</taxon>
        <taxon>Psathyrellaceae</taxon>
        <taxon>Ephemerocybe</taxon>
    </lineage>
</organism>
<keyword evidence="3" id="KW-1185">Reference proteome</keyword>
<accession>A0A8H6I2U1</accession>
<dbReference type="Proteomes" id="UP000521943">
    <property type="component" value="Unassembled WGS sequence"/>
</dbReference>
<evidence type="ECO:0000313" key="2">
    <source>
        <dbReference type="EMBL" id="KAF6757780.1"/>
    </source>
</evidence>
<keyword evidence="1" id="KW-0472">Membrane</keyword>
<feature type="transmembrane region" description="Helical" evidence="1">
    <location>
        <begin position="129"/>
        <end position="148"/>
    </location>
</feature>